<dbReference type="InterPro" id="IPR011701">
    <property type="entry name" value="MFS"/>
</dbReference>
<feature type="transmembrane region" description="Helical" evidence="3">
    <location>
        <begin position="119"/>
        <end position="139"/>
    </location>
</feature>
<feature type="region of interest" description="Disordered" evidence="2">
    <location>
        <begin position="1"/>
        <end position="64"/>
    </location>
</feature>
<dbReference type="PANTHER" id="PTHR11360:SF286">
    <property type="entry name" value="GH22266P"/>
    <property type="match status" value="1"/>
</dbReference>
<dbReference type="InterPro" id="IPR020846">
    <property type="entry name" value="MFS_dom"/>
</dbReference>
<reference evidence="5 6" key="1">
    <citation type="submission" date="2024-02" db="EMBL/GenBank/DDBJ databases">
        <title>Chromosome-scale genome assembly of the rough periwinkle Littorina saxatilis.</title>
        <authorList>
            <person name="De Jode A."/>
            <person name="Faria R."/>
            <person name="Formenti G."/>
            <person name="Sims Y."/>
            <person name="Smith T.P."/>
            <person name="Tracey A."/>
            <person name="Wood J.M.D."/>
            <person name="Zagrodzka Z.B."/>
            <person name="Johannesson K."/>
            <person name="Butlin R.K."/>
            <person name="Leder E.H."/>
        </authorList>
    </citation>
    <scope>NUCLEOTIDE SEQUENCE [LARGE SCALE GENOMIC DNA]</scope>
    <source>
        <strain evidence="5">Snail1</strain>
        <tissue evidence="5">Muscle</tissue>
    </source>
</reference>
<evidence type="ECO:0000313" key="6">
    <source>
        <dbReference type="Proteomes" id="UP001374579"/>
    </source>
</evidence>
<dbReference type="PROSITE" id="PS50850">
    <property type="entry name" value="MFS"/>
    <property type="match status" value="1"/>
</dbReference>
<evidence type="ECO:0000256" key="3">
    <source>
        <dbReference type="SAM" id="Phobius"/>
    </source>
</evidence>
<feature type="transmembrane region" description="Helical" evidence="3">
    <location>
        <begin position="737"/>
        <end position="759"/>
    </location>
</feature>
<feature type="transmembrane region" description="Helical" evidence="3">
    <location>
        <begin position="77"/>
        <end position="99"/>
    </location>
</feature>
<sequence>MAPEDRTKTSTTNQNGVTTSALPRNGYPRKSSAPPPTTTTTTTWSDKPDRQRHGSGQSTVSVESIENYIPTPPDGGYGWVIVMASLVCNMIVDGIGYSFGVFLMEFTDYFKETKSKVSLVGSLLCGIYLIAGPVVSAMVNKFGCRPVTVAGSVIAGVAFLLSTMAPSIDILIVSYGVIGGFGLGMMYLPSIVSVGYYFEKKRALATGIAVCGSGIGTFIFAPLSEYLLEELDWKNALLVISGITLNGAVAGMLMRPLEPSKKKKPRPRAKNLLDRIKEQAKGNRGRTISETSAYAYSVRDTNAVLEKVMEAKLLREGRLQEDDSELGSMPSIFIVRQQSRKNSMSGHSRVHKLSFSDRGEMTGHLGSPMSSVPRIVVQDGPEPQPPSSLVTSALARLSEADNSPDKDWVEDTLIEEDEVMEDDVTGNDAKSKPRSEETSPKPSEDVASTSDETFNDAESGTLGEGTNTEKSEFFTPPTSPADTSSPSSPEKENHEVNTSPGKRMSVPEVSKYMVHPTRGYGNGSVPSNIHYHVHEIAPLLEVPKSHSKRTLVTLGSSDKNIWRLKTLQAAAKNPGHSMHSLSVSKKDLARPLYRKDIFYSGSVLNIPQFQSQPDMKSYITSITTIPGEMAMISGGEPKVWQCLSCFPQSVKDTLQEMLDFSLLKDPGFLLICFGNILAFLGFYVPFVFCIDFAVNMGIDKKQAAFLISIIGIANTIGRVVTGWLADLRKIDSLDITYVSIFICGVSTAMFPFCTSYALLCFNACIFGLCVAAFISLSSILICDMLGLEKLTNGFGLMTMFRGVAAMAGPPLAGFIYDQTSNYDASFYTGGALLVVGALCHLALKLPFVKKPEPEVYMEVIGVDEIPEEELIGSGVTPELVTMDEVMTSV</sequence>
<feature type="compositionally biased region" description="Polar residues" evidence="2">
    <location>
        <begin position="9"/>
        <end position="22"/>
    </location>
</feature>
<feature type="transmembrane region" description="Helical" evidence="3">
    <location>
        <begin position="765"/>
        <end position="787"/>
    </location>
</feature>
<keyword evidence="6" id="KW-1185">Reference proteome</keyword>
<comment type="subcellular location">
    <subcellularLocation>
        <location evidence="1">Membrane</location>
        <topology evidence="1">Multi-pass membrane protein</topology>
    </subcellularLocation>
</comment>
<feature type="transmembrane region" description="Helical" evidence="3">
    <location>
        <begin position="667"/>
        <end position="693"/>
    </location>
</feature>
<feature type="transmembrane region" description="Helical" evidence="3">
    <location>
        <begin position="146"/>
        <end position="164"/>
    </location>
</feature>
<evidence type="ECO:0000313" key="5">
    <source>
        <dbReference type="EMBL" id="KAK7089869.1"/>
    </source>
</evidence>
<keyword evidence="3" id="KW-0472">Membrane</keyword>
<dbReference type="GO" id="GO:0016020">
    <property type="term" value="C:membrane"/>
    <property type="evidence" value="ECO:0007669"/>
    <property type="project" value="UniProtKB-SubCell"/>
</dbReference>
<feature type="compositionally biased region" description="Basic and acidic residues" evidence="2">
    <location>
        <begin position="429"/>
        <end position="444"/>
    </location>
</feature>
<dbReference type="Pfam" id="PF07690">
    <property type="entry name" value="MFS_1"/>
    <property type="match status" value="2"/>
</dbReference>
<evidence type="ECO:0000256" key="1">
    <source>
        <dbReference type="ARBA" id="ARBA00004141"/>
    </source>
</evidence>
<feature type="domain" description="Major facilitator superfamily (MFS) profile" evidence="4">
    <location>
        <begin position="667"/>
        <end position="889"/>
    </location>
</feature>
<dbReference type="InterPro" id="IPR036259">
    <property type="entry name" value="MFS_trans_sf"/>
</dbReference>
<dbReference type="InterPro" id="IPR050327">
    <property type="entry name" value="Proton-linked_MCT"/>
</dbReference>
<feature type="transmembrane region" description="Helical" evidence="3">
    <location>
        <begin position="170"/>
        <end position="192"/>
    </location>
</feature>
<dbReference type="Proteomes" id="UP001374579">
    <property type="component" value="Unassembled WGS sequence"/>
</dbReference>
<gene>
    <name evidence="5" type="ORF">V1264_025139</name>
</gene>
<keyword evidence="3" id="KW-1133">Transmembrane helix</keyword>
<feature type="region of interest" description="Disordered" evidence="2">
    <location>
        <begin position="415"/>
        <end position="507"/>
    </location>
</feature>
<comment type="caution">
    <text evidence="5">The sequence shown here is derived from an EMBL/GenBank/DDBJ whole genome shotgun (WGS) entry which is preliminary data.</text>
</comment>
<organism evidence="5 6">
    <name type="scientific">Littorina saxatilis</name>
    <dbReference type="NCBI Taxonomy" id="31220"/>
    <lineage>
        <taxon>Eukaryota</taxon>
        <taxon>Metazoa</taxon>
        <taxon>Spiralia</taxon>
        <taxon>Lophotrochozoa</taxon>
        <taxon>Mollusca</taxon>
        <taxon>Gastropoda</taxon>
        <taxon>Caenogastropoda</taxon>
        <taxon>Littorinimorpha</taxon>
        <taxon>Littorinoidea</taxon>
        <taxon>Littorinidae</taxon>
        <taxon>Littorina</taxon>
    </lineage>
</organism>
<dbReference type="PANTHER" id="PTHR11360">
    <property type="entry name" value="MONOCARBOXYLATE TRANSPORTER"/>
    <property type="match status" value="1"/>
</dbReference>
<feature type="transmembrane region" description="Helical" evidence="3">
    <location>
        <begin position="794"/>
        <end position="812"/>
    </location>
</feature>
<proteinExistence type="predicted"/>
<dbReference type="EMBL" id="JBAMIC010000215">
    <property type="protein sequence ID" value="KAK7089869.1"/>
    <property type="molecule type" value="Genomic_DNA"/>
</dbReference>
<feature type="transmembrane region" description="Helical" evidence="3">
    <location>
        <begin position="705"/>
        <end position="725"/>
    </location>
</feature>
<feature type="region of interest" description="Disordered" evidence="2">
    <location>
        <begin position="356"/>
        <end position="389"/>
    </location>
</feature>
<evidence type="ECO:0000259" key="4">
    <source>
        <dbReference type="PROSITE" id="PS50850"/>
    </source>
</evidence>
<accession>A0AAN9FZQ9</accession>
<dbReference type="CDD" id="cd17352">
    <property type="entry name" value="MFS_MCT_SLC16"/>
    <property type="match status" value="1"/>
</dbReference>
<feature type="transmembrane region" description="Helical" evidence="3">
    <location>
        <begin position="824"/>
        <end position="843"/>
    </location>
</feature>
<protein>
    <recommendedName>
        <fullName evidence="4">Major facilitator superfamily (MFS) profile domain-containing protein</fullName>
    </recommendedName>
</protein>
<feature type="transmembrane region" description="Helical" evidence="3">
    <location>
        <begin position="236"/>
        <end position="254"/>
    </location>
</feature>
<dbReference type="AlphaFoldDB" id="A0AAN9FZQ9"/>
<feature type="transmembrane region" description="Helical" evidence="3">
    <location>
        <begin position="204"/>
        <end position="224"/>
    </location>
</feature>
<feature type="compositionally biased region" description="Acidic residues" evidence="2">
    <location>
        <begin position="415"/>
        <end position="425"/>
    </location>
</feature>
<dbReference type="GO" id="GO:0008028">
    <property type="term" value="F:monocarboxylic acid transmembrane transporter activity"/>
    <property type="evidence" value="ECO:0007669"/>
    <property type="project" value="TreeGrafter"/>
</dbReference>
<dbReference type="SUPFAM" id="SSF103473">
    <property type="entry name" value="MFS general substrate transporter"/>
    <property type="match status" value="1"/>
</dbReference>
<keyword evidence="3" id="KW-0812">Transmembrane</keyword>
<feature type="compositionally biased region" description="Polar residues" evidence="2">
    <location>
        <begin position="446"/>
        <end position="466"/>
    </location>
</feature>
<feature type="compositionally biased region" description="Polar residues" evidence="2">
    <location>
        <begin position="54"/>
        <end position="64"/>
    </location>
</feature>
<evidence type="ECO:0000256" key="2">
    <source>
        <dbReference type="SAM" id="MobiDB-lite"/>
    </source>
</evidence>
<dbReference type="Gene3D" id="1.20.1250.20">
    <property type="entry name" value="MFS general substrate transporter like domains"/>
    <property type="match status" value="2"/>
</dbReference>
<name>A0AAN9FZQ9_9CAEN</name>